<dbReference type="AlphaFoldDB" id="A0A9P5Z768"/>
<dbReference type="InterPro" id="IPR023170">
    <property type="entry name" value="HhH_base_excis_C"/>
</dbReference>
<dbReference type="GO" id="GO:0035485">
    <property type="term" value="F:adenine/guanine mispair binding"/>
    <property type="evidence" value="ECO:0007669"/>
    <property type="project" value="TreeGrafter"/>
</dbReference>
<evidence type="ECO:0000256" key="1">
    <source>
        <dbReference type="ARBA" id="ARBA00000843"/>
    </source>
</evidence>
<reference evidence="16" key="1">
    <citation type="submission" date="2020-11" db="EMBL/GenBank/DDBJ databases">
        <authorList>
            <consortium name="DOE Joint Genome Institute"/>
            <person name="Ahrendt S."/>
            <person name="Riley R."/>
            <person name="Andreopoulos W."/>
            <person name="Labutti K."/>
            <person name="Pangilinan J."/>
            <person name="Ruiz-Duenas F.J."/>
            <person name="Barrasa J.M."/>
            <person name="Sanchez-Garcia M."/>
            <person name="Camarero S."/>
            <person name="Miyauchi S."/>
            <person name="Serrano A."/>
            <person name="Linde D."/>
            <person name="Babiker R."/>
            <person name="Drula E."/>
            <person name="Ayuso-Fernandez I."/>
            <person name="Pacheco R."/>
            <person name="Padilla G."/>
            <person name="Ferreira P."/>
            <person name="Barriuso J."/>
            <person name="Kellner H."/>
            <person name="Castanera R."/>
            <person name="Alfaro M."/>
            <person name="Ramirez L."/>
            <person name="Pisabarro A.G."/>
            <person name="Kuo A."/>
            <person name="Tritt A."/>
            <person name="Lipzen A."/>
            <person name="He G."/>
            <person name="Yan M."/>
            <person name="Ng V."/>
            <person name="Cullen D."/>
            <person name="Martin F."/>
            <person name="Rosso M.-N."/>
            <person name="Henrissat B."/>
            <person name="Hibbett D."/>
            <person name="Martinez A.T."/>
            <person name="Grigoriev I.V."/>
        </authorList>
    </citation>
    <scope>NUCLEOTIDE SEQUENCE</scope>
    <source>
        <strain evidence="16">CIRM-BRFM 674</strain>
    </source>
</reference>
<feature type="compositionally biased region" description="Polar residues" evidence="14">
    <location>
        <begin position="33"/>
        <end position="46"/>
    </location>
</feature>
<dbReference type="Pfam" id="PF00730">
    <property type="entry name" value="HhH-GPD"/>
    <property type="match status" value="1"/>
</dbReference>
<evidence type="ECO:0000256" key="4">
    <source>
        <dbReference type="ARBA" id="ARBA00012045"/>
    </source>
</evidence>
<keyword evidence="6" id="KW-0004">4Fe-4S</keyword>
<evidence type="ECO:0000256" key="9">
    <source>
        <dbReference type="ARBA" id="ARBA00022801"/>
    </source>
</evidence>
<dbReference type="PANTHER" id="PTHR42944:SF1">
    <property type="entry name" value="ADENINE DNA GLYCOSYLASE"/>
    <property type="match status" value="1"/>
</dbReference>
<dbReference type="GO" id="GO:0032357">
    <property type="term" value="F:oxidized purine DNA binding"/>
    <property type="evidence" value="ECO:0007669"/>
    <property type="project" value="TreeGrafter"/>
</dbReference>
<dbReference type="GO" id="GO:0006285">
    <property type="term" value="P:base-excision repair, AP site formation"/>
    <property type="evidence" value="ECO:0007669"/>
    <property type="project" value="UniProtKB-ARBA"/>
</dbReference>
<keyword evidence="8" id="KW-0227">DNA damage</keyword>
<comment type="catalytic activity">
    <reaction evidence="1">
        <text>Hydrolyzes free adenine bases from 7,8-dihydro-8-oxoguanine:adenine mismatched double-stranded DNA, leaving an apurinic site.</text>
        <dbReference type="EC" id="3.2.2.31"/>
    </reaction>
</comment>
<evidence type="ECO:0000256" key="10">
    <source>
        <dbReference type="ARBA" id="ARBA00023004"/>
    </source>
</evidence>
<dbReference type="InterPro" id="IPR004036">
    <property type="entry name" value="Endonuclease-III-like_CS2"/>
</dbReference>
<feature type="region of interest" description="Disordered" evidence="14">
    <location>
        <begin position="1"/>
        <end position="90"/>
    </location>
</feature>
<gene>
    <name evidence="16" type="ORF">BDN70DRAFT_874714</name>
</gene>
<dbReference type="InterPro" id="IPR003265">
    <property type="entry name" value="HhH-GPD_domain"/>
</dbReference>
<dbReference type="SUPFAM" id="SSF48150">
    <property type="entry name" value="DNA-glycosylase"/>
    <property type="match status" value="1"/>
</dbReference>
<name>A0A9P5Z768_9AGAR</name>
<keyword evidence="9" id="KW-0378">Hydrolase</keyword>
<dbReference type="PROSITE" id="PS01155">
    <property type="entry name" value="ENDONUCLEASE_III_2"/>
    <property type="match status" value="1"/>
</dbReference>
<dbReference type="GO" id="GO:0006298">
    <property type="term" value="P:mismatch repair"/>
    <property type="evidence" value="ECO:0007669"/>
    <property type="project" value="TreeGrafter"/>
</dbReference>
<evidence type="ECO:0000313" key="17">
    <source>
        <dbReference type="Proteomes" id="UP000807469"/>
    </source>
</evidence>
<keyword evidence="12" id="KW-0234">DNA repair</keyword>
<sequence length="575" mass="63644">MVKRTRHTAPQSAEDEDWNGGESSSAAEDSEYNDVSYNRKSQYFSSTKRKQGPARKKSKVLKIDASPRPSKPQDFGADASPHPKSTHSIVAPAPIRTALLDWYRTVHTTRGMPWRKPYDPTLSAEGRAQRAYEVWISEIMLQQTQVTTVIPYYNRWMEKFPTIRDLAAATIDEVNGLWKGLGYYSRASRLLAGAQKAVNELGGRLPDNAKDIEAKIPGIGRYSAGAICSIAYGEQAPVLDGNVHRLLSRFLALHAPPKAKATLDILWAGARAMVEISSTPSPPNPAPGVLESESQSPQYPGDINQALIELGSTVCKVREPDCEACPLRTWCAAYRESTTPRERNSSSVVDIEDTCLVCEPLPSYEGVTSYPMKAERKKAREELDLVHIVEWQPQTTSNERKFLMIRRPDTGLLAGLYDFPSSIDVPKAITLEAQDKLATETLSKIIQGRIRQNVGLGNGSPDSETFNISKIISGGDVLHVFSHIRKTYRVQWILLRGGDSPPTIMLEKTPPPKGRRTKKSKTEKHIVDDVKPPNQSDIQGGAIWVSLNEVMETNMGSGVVKVWNMAKSLWEGKAG</sequence>
<keyword evidence="10" id="KW-0408">Iron</keyword>
<keyword evidence="7" id="KW-0479">Metal-binding</keyword>
<dbReference type="GO" id="GO:0051539">
    <property type="term" value="F:4 iron, 4 sulfur cluster binding"/>
    <property type="evidence" value="ECO:0007669"/>
    <property type="project" value="UniProtKB-KW"/>
</dbReference>
<dbReference type="Proteomes" id="UP000807469">
    <property type="component" value="Unassembled WGS sequence"/>
</dbReference>
<feature type="compositionally biased region" description="Basic residues" evidence="14">
    <location>
        <begin position="513"/>
        <end position="522"/>
    </location>
</feature>
<evidence type="ECO:0000256" key="7">
    <source>
        <dbReference type="ARBA" id="ARBA00022723"/>
    </source>
</evidence>
<comment type="similarity">
    <text evidence="3">Belongs to the Nth/MutY family.</text>
</comment>
<dbReference type="InterPro" id="IPR011257">
    <property type="entry name" value="DNA_glycosylase"/>
</dbReference>
<keyword evidence="13" id="KW-0326">Glycosidase</keyword>
<feature type="region of interest" description="Disordered" evidence="14">
    <location>
        <begin position="278"/>
        <end position="297"/>
    </location>
</feature>
<evidence type="ECO:0000256" key="12">
    <source>
        <dbReference type="ARBA" id="ARBA00023204"/>
    </source>
</evidence>
<dbReference type="PANTHER" id="PTHR42944">
    <property type="entry name" value="ADENINE DNA GLYCOSYLASE"/>
    <property type="match status" value="1"/>
</dbReference>
<evidence type="ECO:0000256" key="11">
    <source>
        <dbReference type="ARBA" id="ARBA00023014"/>
    </source>
</evidence>
<evidence type="ECO:0000256" key="5">
    <source>
        <dbReference type="ARBA" id="ARBA00022023"/>
    </source>
</evidence>
<accession>A0A9P5Z768</accession>
<dbReference type="SMART" id="SM00478">
    <property type="entry name" value="ENDO3c"/>
    <property type="match status" value="1"/>
</dbReference>
<keyword evidence="17" id="KW-1185">Reference proteome</keyword>
<dbReference type="Gene3D" id="3.90.79.10">
    <property type="entry name" value="Nucleoside Triphosphate Pyrophosphohydrolase"/>
    <property type="match status" value="1"/>
</dbReference>
<comment type="cofactor">
    <cofactor evidence="2">
        <name>[4Fe-4S] cluster</name>
        <dbReference type="ChEBI" id="CHEBI:49883"/>
    </cofactor>
</comment>
<dbReference type="GO" id="GO:0000701">
    <property type="term" value="F:purine-specific mismatch base pair DNA N-glycosylase activity"/>
    <property type="evidence" value="ECO:0007669"/>
    <property type="project" value="UniProtKB-EC"/>
</dbReference>
<protein>
    <recommendedName>
        <fullName evidence="5">Adenine DNA glycosylase</fullName>
        <ecNumber evidence="4">3.2.2.31</ecNumber>
    </recommendedName>
</protein>
<dbReference type="GO" id="GO:0005634">
    <property type="term" value="C:nucleus"/>
    <property type="evidence" value="ECO:0007669"/>
    <property type="project" value="TreeGrafter"/>
</dbReference>
<feature type="compositionally biased region" description="Basic residues" evidence="14">
    <location>
        <begin position="47"/>
        <end position="60"/>
    </location>
</feature>
<evidence type="ECO:0000256" key="6">
    <source>
        <dbReference type="ARBA" id="ARBA00022485"/>
    </source>
</evidence>
<feature type="domain" description="HhH-GPD" evidence="15">
    <location>
        <begin position="140"/>
        <end position="279"/>
    </location>
</feature>
<evidence type="ECO:0000256" key="8">
    <source>
        <dbReference type="ARBA" id="ARBA00022763"/>
    </source>
</evidence>
<dbReference type="EC" id="3.2.2.31" evidence="4"/>
<evidence type="ECO:0000256" key="14">
    <source>
        <dbReference type="SAM" id="MobiDB-lite"/>
    </source>
</evidence>
<dbReference type="GO" id="GO:0034039">
    <property type="term" value="F:8-oxo-7,8-dihydroguanine DNA N-glycosylase activity"/>
    <property type="evidence" value="ECO:0007669"/>
    <property type="project" value="TreeGrafter"/>
</dbReference>
<dbReference type="InterPro" id="IPR015797">
    <property type="entry name" value="NUDIX_hydrolase-like_dom_sf"/>
</dbReference>
<evidence type="ECO:0000259" key="15">
    <source>
        <dbReference type="SMART" id="SM00478"/>
    </source>
</evidence>
<evidence type="ECO:0000256" key="13">
    <source>
        <dbReference type="ARBA" id="ARBA00023295"/>
    </source>
</evidence>
<proteinExistence type="inferred from homology"/>
<dbReference type="EMBL" id="MU155162">
    <property type="protein sequence ID" value="KAF9482703.1"/>
    <property type="molecule type" value="Genomic_DNA"/>
</dbReference>
<evidence type="ECO:0000256" key="3">
    <source>
        <dbReference type="ARBA" id="ARBA00008343"/>
    </source>
</evidence>
<keyword evidence="11" id="KW-0411">Iron-sulfur</keyword>
<dbReference type="OrthoDB" id="10248838at2759"/>
<dbReference type="FunFam" id="1.10.340.30:FF:000002">
    <property type="entry name" value="Adenine DNA glycosylase"/>
    <property type="match status" value="1"/>
</dbReference>
<dbReference type="CDD" id="cd00056">
    <property type="entry name" value="ENDO3c"/>
    <property type="match status" value="1"/>
</dbReference>
<feature type="region of interest" description="Disordered" evidence="14">
    <location>
        <begin position="503"/>
        <end position="522"/>
    </location>
</feature>
<dbReference type="Gene3D" id="1.10.340.30">
    <property type="entry name" value="Hypothetical protein, domain 2"/>
    <property type="match status" value="1"/>
</dbReference>
<evidence type="ECO:0000313" key="16">
    <source>
        <dbReference type="EMBL" id="KAF9482703.1"/>
    </source>
</evidence>
<dbReference type="InterPro" id="IPR044298">
    <property type="entry name" value="MIG/MutY"/>
</dbReference>
<organism evidence="16 17">
    <name type="scientific">Pholiota conissans</name>
    <dbReference type="NCBI Taxonomy" id="109636"/>
    <lineage>
        <taxon>Eukaryota</taxon>
        <taxon>Fungi</taxon>
        <taxon>Dikarya</taxon>
        <taxon>Basidiomycota</taxon>
        <taxon>Agaricomycotina</taxon>
        <taxon>Agaricomycetes</taxon>
        <taxon>Agaricomycetidae</taxon>
        <taxon>Agaricales</taxon>
        <taxon>Agaricineae</taxon>
        <taxon>Strophariaceae</taxon>
        <taxon>Pholiota</taxon>
    </lineage>
</organism>
<evidence type="ECO:0000256" key="2">
    <source>
        <dbReference type="ARBA" id="ARBA00001966"/>
    </source>
</evidence>
<dbReference type="Gene3D" id="1.10.1670.10">
    <property type="entry name" value="Helix-hairpin-Helix base-excision DNA repair enzymes (C-terminal)"/>
    <property type="match status" value="1"/>
</dbReference>
<dbReference type="GO" id="GO:0046872">
    <property type="term" value="F:metal ion binding"/>
    <property type="evidence" value="ECO:0007669"/>
    <property type="project" value="UniProtKB-KW"/>
</dbReference>
<comment type="caution">
    <text evidence="16">The sequence shown here is derived from an EMBL/GenBank/DDBJ whole genome shotgun (WGS) entry which is preliminary data.</text>
</comment>
<dbReference type="SUPFAM" id="SSF55811">
    <property type="entry name" value="Nudix"/>
    <property type="match status" value="1"/>
</dbReference>